<dbReference type="Proteomes" id="UP000019243">
    <property type="component" value="Unassembled WGS sequence"/>
</dbReference>
<keyword evidence="1" id="KW-1133">Transmembrane helix</keyword>
<name>W7CYZ1_9LIST</name>
<accession>W7CYZ1</accession>
<protein>
    <submittedName>
        <fullName evidence="2">Uncharacterized protein</fullName>
    </submittedName>
</protein>
<sequence>MERAAFVISICAFVTGLITTIINLMNYKVNNSPSLNWSSCLKAVDSNLSINYNAEVNLTIEMENPEKIQMLIFIYQQDNEVHTSKLLVNNKETSIELKIPFNHCGKYKHTRLSVFGKSYSNVYFIIRKNWWG</sequence>
<proteinExistence type="predicted"/>
<organism evidence="2 3">
    <name type="scientific">Brochothrix campestris FSL F6-1037</name>
    <dbReference type="NCBI Taxonomy" id="1265861"/>
    <lineage>
        <taxon>Bacteria</taxon>
        <taxon>Bacillati</taxon>
        <taxon>Bacillota</taxon>
        <taxon>Bacilli</taxon>
        <taxon>Bacillales</taxon>
        <taxon>Listeriaceae</taxon>
        <taxon>Brochothrix</taxon>
    </lineage>
</organism>
<comment type="caution">
    <text evidence="2">The sequence shown here is derived from an EMBL/GenBank/DDBJ whole genome shotgun (WGS) entry which is preliminary data.</text>
</comment>
<dbReference type="EMBL" id="AODH01000004">
    <property type="protein sequence ID" value="EUJ41965.1"/>
    <property type="molecule type" value="Genomic_DNA"/>
</dbReference>
<evidence type="ECO:0000313" key="2">
    <source>
        <dbReference type="EMBL" id="EUJ41965.1"/>
    </source>
</evidence>
<evidence type="ECO:0000256" key="1">
    <source>
        <dbReference type="SAM" id="Phobius"/>
    </source>
</evidence>
<keyword evidence="3" id="KW-1185">Reference proteome</keyword>
<reference evidence="2 3" key="1">
    <citation type="submission" date="2012-12" db="EMBL/GenBank/DDBJ databases">
        <title>Novel taxa of Listeriaceae from agricultural environments in the United States.</title>
        <authorList>
            <person name="den Bakker H.C."/>
            <person name="Allred A."/>
            <person name="Warchocki S."/>
            <person name="Wright E.M."/>
            <person name="Burrell A."/>
            <person name="Nightingale K.K."/>
            <person name="Kephart D."/>
            <person name="Wiedmann M."/>
        </authorList>
    </citation>
    <scope>NUCLEOTIDE SEQUENCE [LARGE SCALE GENOMIC DNA]</scope>
    <source>
        <strain evidence="2 3">FSL F6-1037</strain>
    </source>
</reference>
<evidence type="ECO:0000313" key="3">
    <source>
        <dbReference type="Proteomes" id="UP000019243"/>
    </source>
</evidence>
<dbReference type="STRING" id="1265861.BCAMP_01100"/>
<keyword evidence="1" id="KW-0812">Transmembrane</keyword>
<gene>
    <name evidence="2" type="ORF">BCAMP_01100</name>
</gene>
<keyword evidence="1" id="KW-0472">Membrane</keyword>
<feature type="transmembrane region" description="Helical" evidence="1">
    <location>
        <begin position="6"/>
        <end position="25"/>
    </location>
</feature>
<dbReference type="AlphaFoldDB" id="W7CYZ1"/>